<feature type="region of interest" description="Disordered" evidence="1">
    <location>
        <begin position="1"/>
        <end position="20"/>
    </location>
</feature>
<organism evidence="2">
    <name type="scientific">Rhizophora mucronata</name>
    <name type="common">Asiatic mangrove</name>
    <dbReference type="NCBI Taxonomy" id="61149"/>
    <lineage>
        <taxon>Eukaryota</taxon>
        <taxon>Viridiplantae</taxon>
        <taxon>Streptophyta</taxon>
        <taxon>Embryophyta</taxon>
        <taxon>Tracheophyta</taxon>
        <taxon>Spermatophyta</taxon>
        <taxon>Magnoliopsida</taxon>
        <taxon>eudicotyledons</taxon>
        <taxon>Gunneridae</taxon>
        <taxon>Pentapetalae</taxon>
        <taxon>rosids</taxon>
        <taxon>fabids</taxon>
        <taxon>Malpighiales</taxon>
        <taxon>Rhizophoraceae</taxon>
        <taxon>Rhizophora</taxon>
    </lineage>
</organism>
<evidence type="ECO:0000313" key="2">
    <source>
        <dbReference type="EMBL" id="MBX35247.1"/>
    </source>
</evidence>
<sequence length="32" mass="3565">MSSCALHAEQDERNASADEEAAFYQTAFSREV</sequence>
<proteinExistence type="predicted"/>
<name>A0A2P2MYF1_RHIMU</name>
<reference evidence="2" key="1">
    <citation type="submission" date="2018-02" db="EMBL/GenBank/DDBJ databases">
        <title>Rhizophora mucronata_Transcriptome.</title>
        <authorList>
            <person name="Meera S.P."/>
            <person name="Sreeshan A."/>
            <person name="Augustine A."/>
        </authorList>
    </citation>
    <scope>NUCLEOTIDE SEQUENCE</scope>
    <source>
        <tissue evidence="2">Leaf</tissue>
    </source>
</reference>
<protein>
    <submittedName>
        <fullName evidence="2">Uncharacterized protein</fullName>
    </submittedName>
</protein>
<accession>A0A2P2MYF1</accession>
<evidence type="ECO:0000256" key="1">
    <source>
        <dbReference type="SAM" id="MobiDB-lite"/>
    </source>
</evidence>
<dbReference type="EMBL" id="GGEC01054763">
    <property type="protein sequence ID" value="MBX35247.1"/>
    <property type="molecule type" value="Transcribed_RNA"/>
</dbReference>
<dbReference type="AlphaFoldDB" id="A0A2P2MYF1"/>